<reference evidence="2 3" key="1">
    <citation type="submission" date="2018-08" db="EMBL/GenBank/DDBJ databases">
        <title>A genome reference for cultivated species of the human gut microbiota.</title>
        <authorList>
            <person name="Zou Y."/>
            <person name="Xue W."/>
            <person name="Luo G."/>
        </authorList>
    </citation>
    <scope>NUCLEOTIDE SEQUENCE [LARGE SCALE GENOMIC DNA]</scope>
    <source>
        <strain evidence="2 3">AF28-15</strain>
    </source>
</reference>
<evidence type="ECO:0000313" key="3">
    <source>
        <dbReference type="Proteomes" id="UP000283738"/>
    </source>
</evidence>
<accession>A0A3R5YX71</accession>
<comment type="caution">
    <text evidence="2">The sequence shown here is derived from an EMBL/GenBank/DDBJ whole genome shotgun (WGS) entry which is preliminary data.</text>
</comment>
<dbReference type="Proteomes" id="UP000283738">
    <property type="component" value="Unassembled WGS sequence"/>
</dbReference>
<evidence type="ECO:0000313" key="2">
    <source>
        <dbReference type="EMBL" id="RGQ50626.1"/>
    </source>
</evidence>
<dbReference type="EMBL" id="QRTF01000011">
    <property type="protein sequence ID" value="RGQ50626.1"/>
    <property type="molecule type" value="Genomic_DNA"/>
</dbReference>
<proteinExistence type="predicted"/>
<gene>
    <name evidence="2" type="ORF">DWY96_06650</name>
</gene>
<dbReference type="InterPro" id="IPR006520">
    <property type="entry name" value="Dit_BPSPP_N"/>
</dbReference>
<dbReference type="RefSeq" id="WP_118109517.1">
    <property type="nucleotide sequence ID" value="NZ_QRTF01000011.1"/>
</dbReference>
<evidence type="ECO:0000259" key="1">
    <source>
        <dbReference type="Pfam" id="PF05709"/>
    </source>
</evidence>
<dbReference type="Pfam" id="PF05709">
    <property type="entry name" value="Sipho_tail"/>
    <property type="match status" value="1"/>
</dbReference>
<dbReference type="InterPro" id="IPR008841">
    <property type="entry name" value="Siphovirus-type_tail_N"/>
</dbReference>
<dbReference type="Gene3D" id="2.40.30.200">
    <property type="match status" value="1"/>
</dbReference>
<dbReference type="AlphaFoldDB" id="A0A3R5YX71"/>
<name>A0A3R5YX71_9FIRM</name>
<protein>
    <recommendedName>
        <fullName evidence="1">Siphovirus-type tail component RIFT-related domain-containing protein</fullName>
    </recommendedName>
</protein>
<feature type="domain" description="Siphovirus-type tail component RIFT-related" evidence="1">
    <location>
        <begin position="28"/>
        <end position="127"/>
    </location>
</feature>
<dbReference type="NCBIfam" id="TIGR01633">
    <property type="entry name" value="phi3626_gp14_N"/>
    <property type="match status" value="1"/>
</dbReference>
<sequence length="236" mass="27438">MRATFHIFYNGESCKDVGLSVISRPTIPVPEREYDTIKVEGRDGELHRDKKTYKDIEIPISFNFVSKTPDVWAQDLRKVKKWLYSGKDNRLILSDDPEYYYKVKKAVMSDTERTAKRKGKFEIVFTCESYMYRVDGRDEKEIGEYLYNPYMESQPVYKIYGNGEITLEVNGNQVTAEVTEQLNIDTKLEICYNAANEISNAALTGKYEGLYLQEGDNNFKYTEGFSVVLVPNWREL</sequence>
<organism evidence="2 3">
    <name type="scientific">Roseburia inulinivorans</name>
    <dbReference type="NCBI Taxonomy" id="360807"/>
    <lineage>
        <taxon>Bacteria</taxon>
        <taxon>Bacillati</taxon>
        <taxon>Bacillota</taxon>
        <taxon>Clostridia</taxon>
        <taxon>Lachnospirales</taxon>
        <taxon>Lachnospiraceae</taxon>
        <taxon>Roseburia</taxon>
    </lineage>
</organism>